<proteinExistence type="inferred from homology"/>
<dbReference type="PANTHER" id="PTHR30270">
    <property type="entry name" value="THIAMINE-MONOPHOSPHATE KINASE"/>
    <property type="match status" value="1"/>
</dbReference>
<dbReference type="GO" id="GO:0005524">
    <property type="term" value="F:ATP binding"/>
    <property type="evidence" value="ECO:0007669"/>
    <property type="project" value="UniProtKB-UniRule"/>
</dbReference>
<keyword evidence="1" id="KW-0784">Thiamine biosynthesis</keyword>
<keyword evidence="1" id="KW-0418">Kinase</keyword>
<protein>
    <recommendedName>
        <fullName evidence="1">Thiamine-monophosphate kinase</fullName>
        <shortName evidence="1">TMP kinase</shortName>
        <shortName evidence="1">Thiamine-phosphate kinase</shortName>
        <ecNumber evidence="1">2.7.4.16</ecNumber>
    </recommendedName>
</protein>
<comment type="miscellaneous">
    <text evidence="1">Reaction mechanism of ThiL seems to utilize a direct, inline transfer of the gamma-phosphate of ATP to TMP rather than a phosphorylated enzyme intermediate.</text>
</comment>
<dbReference type="InterPro" id="IPR016188">
    <property type="entry name" value="PurM-like_N"/>
</dbReference>
<dbReference type="InterPro" id="IPR006283">
    <property type="entry name" value="ThiL-like"/>
</dbReference>
<dbReference type="AlphaFoldDB" id="A0A0S7Y3K3"/>
<dbReference type="Gene3D" id="3.90.650.10">
    <property type="entry name" value="PurM-like C-terminal domain"/>
    <property type="match status" value="1"/>
</dbReference>
<keyword evidence="1" id="KW-0479">Metal-binding</keyword>
<feature type="binding site" evidence="1">
    <location>
        <position position="79"/>
    </location>
    <ligand>
        <name>Mg(2+)</name>
        <dbReference type="ChEBI" id="CHEBI:18420"/>
        <label>2</label>
    </ligand>
</feature>
<accession>A0A0S7Y3K3</accession>
<dbReference type="CDD" id="cd02194">
    <property type="entry name" value="ThiL"/>
    <property type="match status" value="1"/>
</dbReference>
<organism evidence="3 4">
    <name type="scientific">candidate division WOR-1 bacterium DG_54_3</name>
    <dbReference type="NCBI Taxonomy" id="1703775"/>
    <lineage>
        <taxon>Bacteria</taxon>
        <taxon>Bacillati</taxon>
        <taxon>Saganbacteria</taxon>
    </lineage>
</organism>
<dbReference type="Proteomes" id="UP000051861">
    <property type="component" value="Unassembled WGS sequence"/>
</dbReference>
<feature type="binding site" evidence="1">
    <location>
        <position position="213"/>
    </location>
    <ligand>
        <name>ATP</name>
        <dbReference type="ChEBI" id="CHEBI:30616"/>
    </ligand>
</feature>
<feature type="binding site" evidence="1">
    <location>
        <position position="211"/>
    </location>
    <ligand>
        <name>Mg(2+)</name>
        <dbReference type="ChEBI" id="CHEBI:18420"/>
        <label>3</label>
    </ligand>
</feature>
<feature type="binding site" evidence="1">
    <location>
        <position position="127"/>
    </location>
    <ligand>
        <name>Mg(2+)</name>
        <dbReference type="ChEBI" id="CHEBI:18420"/>
        <label>1</label>
    </ligand>
</feature>
<dbReference type="Gene3D" id="3.30.1330.10">
    <property type="entry name" value="PurM-like, N-terminal domain"/>
    <property type="match status" value="1"/>
</dbReference>
<dbReference type="GO" id="GO:0009228">
    <property type="term" value="P:thiamine biosynthetic process"/>
    <property type="evidence" value="ECO:0007669"/>
    <property type="project" value="UniProtKB-KW"/>
</dbReference>
<dbReference type="PANTHER" id="PTHR30270:SF3">
    <property type="entry name" value="THIAMINE-MONOPHOSPHATE KINASE"/>
    <property type="match status" value="1"/>
</dbReference>
<dbReference type="UniPathway" id="UPA00060">
    <property type="reaction ID" value="UER00142"/>
</dbReference>
<feature type="binding site" evidence="1">
    <location>
        <position position="51"/>
    </location>
    <ligand>
        <name>Mg(2+)</name>
        <dbReference type="ChEBI" id="CHEBI:18420"/>
        <label>1</label>
    </ligand>
</feature>
<keyword evidence="1" id="KW-0460">Magnesium</keyword>
<dbReference type="InterPro" id="IPR036921">
    <property type="entry name" value="PurM-like_N_sf"/>
</dbReference>
<feature type="binding site" evidence="1">
    <location>
        <position position="49"/>
    </location>
    <ligand>
        <name>Mg(2+)</name>
        <dbReference type="ChEBI" id="CHEBI:18420"/>
        <label>4</label>
    </ligand>
</feature>
<comment type="caution">
    <text evidence="1">Lacks conserved residue(s) required for the propagation of feature annotation.</text>
</comment>
<dbReference type="EMBL" id="LIZX01000027">
    <property type="protein sequence ID" value="KPJ69296.1"/>
    <property type="molecule type" value="Genomic_DNA"/>
</dbReference>
<feature type="binding site" evidence="1">
    <location>
        <position position="79"/>
    </location>
    <ligand>
        <name>Mg(2+)</name>
        <dbReference type="ChEBI" id="CHEBI:18420"/>
        <label>4</label>
    </ligand>
</feature>
<dbReference type="Pfam" id="PF00586">
    <property type="entry name" value="AIRS"/>
    <property type="match status" value="1"/>
</dbReference>
<dbReference type="GO" id="GO:0009229">
    <property type="term" value="P:thiamine diphosphate biosynthetic process"/>
    <property type="evidence" value="ECO:0007669"/>
    <property type="project" value="UniProtKB-UniRule"/>
</dbReference>
<dbReference type="SUPFAM" id="SSF56042">
    <property type="entry name" value="PurM C-terminal domain-like"/>
    <property type="match status" value="1"/>
</dbReference>
<comment type="caution">
    <text evidence="3">The sequence shown here is derived from an EMBL/GenBank/DDBJ whole genome shotgun (WGS) entry which is preliminary data.</text>
</comment>
<dbReference type="InterPro" id="IPR036676">
    <property type="entry name" value="PurM-like_C_sf"/>
</dbReference>
<dbReference type="EC" id="2.7.4.16" evidence="1"/>
<comment type="similarity">
    <text evidence="1">Belongs to the thiamine-monophosphate kinase family.</text>
</comment>
<gene>
    <name evidence="1" type="primary">thiL</name>
    <name evidence="3" type="ORF">AMJ44_04145</name>
</gene>
<keyword evidence="1" id="KW-0067">ATP-binding</keyword>
<dbReference type="PIRSF" id="PIRSF005303">
    <property type="entry name" value="Thiam_monoph_kin"/>
    <property type="match status" value="1"/>
</dbReference>
<feature type="domain" description="PurM-like N-terminal" evidence="2">
    <location>
        <begin position="32"/>
        <end position="144"/>
    </location>
</feature>
<evidence type="ECO:0000259" key="2">
    <source>
        <dbReference type="Pfam" id="PF00586"/>
    </source>
</evidence>
<sequence>MMEKILENIKIEKIARNFLEAPYKLNRIHEADAELIDLGKEYDKYLAITTDALVEEIANGLYDDPYLIGWMLVMSNFSDLAAVGAEPLGILISISYPSAQDEAFMARLAKGISDACQELKTFVLGGDTNEGREFLFSGCAVGLVPRKLTITRLGAKPKDKLFLTGGAGLGSIFAFLKLSKQDFPFLDGFYQPKARIEEGKIIRKYASCCMDTSDGVIHTVDTLMRLNRCQFVLNDDWDRILHPIASQLCQIRNLPPWLALAAVHGEFELCFTISPQNEKELLIEAKKIGWNPILIGEIIDGHGVSIMTSERLVPVDTALIRNISETAGSDPNVYLKKLIEIALKAAI</sequence>
<feature type="binding site" evidence="1">
    <location>
        <position position="32"/>
    </location>
    <ligand>
        <name>Mg(2+)</name>
        <dbReference type="ChEBI" id="CHEBI:18420"/>
        <label>3</label>
    </ligand>
</feature>
<feature type="binding site" evidence="1">
    <location>
        <position position="79"/>
    </location>
    <ligand>
        <name>Mg(2+)</name>
        <dbReference type="ChEBI" id="CHEBI:18420"/>
        <label>3</label>
    </ligand>
</feature>
<feature type="binding site" evidence="1">
    <location>
        <position position="51"/>
    </location>
    <ligand>
        <name>Mg(2+)</name>
        <dbReference type="ChEBI" id="CHEBI:18420"/>
        <label>2</label>
    </ligand>
</feature>
<dbReference type="GO" id="GO:0009030">
    <property type="term" value="F:thiamine-phosphate kinase activity"/>
    <property type="evidence" value="ECO:0007669"/>
    <property type="project" value="UniProtKB-UniRule"/>
</dbReference>
<feature type="binding site" evidence="1">
    <location>
        <begin position="126"/>
        <end position="127"/>
    </location>
    <ligand>
        <name>ATP</name>
        <dbReference type="ChEBI" id="CHEBI:30616"/>
    </ligand>
</feature>
<feature type="binding site" evidence="1">
    <location>
        <position position="32"/>
    </location>
    <ligand>
        <name>Mg(2+)</name>
        <dbReference type="ChEBI" id="CHEBI:18420"/>
        <label>4</label>
    </ligand>
</feature>
<evidence type="ECO:0000313" key="4">
    <source>
        <dbReference type="Proteomes" id="UP000051861"/>
    </source>
</evidence>
<evidence type="ECO:0000256" key="1">
    <source>
        <dbReference type="HAMAP-Rule" id="MF_02128"/>
    </source>
</evidence>
<keyword evidence="1" id="KW-0808">Transferase</keyword>
<dbReference type="HAMAP" id="MF_02128">
    <property type="entry name" value="TMP_kinase"/>
    <property type="match status" value="1"/>
</dbReference>
<feature type="binding site" evidence="1">
    <location>
        <position position="50"/>
    </location>
    <ligand>
        <name>Mg(2+)</name>
        <dbReference type="ChEBI" id="CHEBI:18420"/>
        <label>1</label>
    </ligand>
</feature>
<reference evidence="3 4" key="1">
    <citation type="journal article" date="2015" name="Microbiome">
        <title>Genomic resolution of linkages in carbon, nitrogen, and sulfur cycling among widespread estuary sediment bacteria.</title>
        <authorList>
            <person name="Baker B.J."/>
            <person name="Lazar C.S."/>
            <person name="Teske A.P."/>
            <person name="Dick G.J."/>
        </authorList>
    </citation>
    <scope>NUCLEOTIDE SEQUENCE [LARGE SCALE GENOMIC DNA]</scope>
    <source>
        <strain evidence="3">DG_54_3</strain>
    </source>
</reference>
<comment type="catalytic activity">
    <reaction evidence="1">
        <text>thiamine phosphate + ATP = thiamine diphosphate + ADP</text>
        <dbReference type="Rhea" id="RHEA:15913"/>
        <dbReference type="ChEBI" id="CHEBI:30616"/>
        <dbReference type="ChEBI" id="CHEBI:37575"/>
        <dbReference type="ChEBI" id="CHEBI:58937"/>
        <dbReference type="ChEBI" id="CHEBI:456216"/>
        <dbReference type="EC" id="2.7.4.16"/>
    </reaction>
</comment>
<comment type="pathway">
    <text evidence="1">Cofactor biosynthesis; thiamine diphosphate biosynthesis; thiamine diphosphate from thiamine phosphate: step 1/1.</text>
</comment>
<dbReference type="SUPFAM" id="SSF55326">
    <property type="entry name" value="PurM N-terminal domain-like"/>
    <property type="match status" value="1"/>
</dbReference>
<name>A0A0S7Y3K3_UNCSA</name>
<feature type="binding site" evidence="1">
    <location>
        <position position="152"/>
    </location>
    <ligand>
        <name>ATP</name>
        <dbReference type="ChEBI" id="CHEBI:30616"/>
    </ligand>
</feature>
<comment type="function">
    <text evidence="1">Catalyzes the ATP-dependent phosphorylation of thiamine-monophosphate (TMP) to form thiamine-pyrophosphate (TPP), the active form of vitamin B1.</text>
</comment>
<evidence type="ECO:0000313" key="3">
    <source>
        <dbReference type="EMBL" id="KPJ69296.1"/>
    </source>
</evidence>
<feature type="binding site" evidence="1">
    <location>
        <position position="214"/>
    </location>
    <ligand>
        <name>Mg(2+)</name>
        <dbReference type="ChEBI" id="CHEBI:18420"/>
        <label>5</label>
    </ligand>
</feature>
<keyword evidence="1" id="KW-0547">Nucleotide-binding</keyword>
<dbReference type="GO" id="GO:0000287">
    <property type="term" value="F:magnesium ion binding"/>
    <property type="evidence" value="ECO:0007669"/>
    <property type="project" value="UniProtKB-UniRule"/>
</dbReference>